<dbReference type="AlphaFoldDB" id="J9D8D8"/>
<protein>
    <recommendedName>
        <fullName evidence="6 16">Phosphatidate cytidylyltransferase</fullName>
        <ecNumber evidence="6 16">2.7.7.41</ecNumber>
    </recommendedName>
</protein>
<evidence type="ECO:0000256" key="13">
    <source>
        <dbReference type="ARBA" id="ARBA00023136"/>
    </source>
</evidence>
<dbReference type="InParanoid" id="J9D8D8"/>
<keyword evidence="14" id="KW-0594">Phospholipid biosynthesis</keyword>
<feature type="transmembrane region" description="Helical" evidence="17">
    <location>
        <begin position="264"/>
        <end position="293"/>
    </location>
</feature>
<gene>
    <name evidence="18" type="ORF">EDEG_01913</name>
</gene>
<keyword evidence="15" id="KW-1208">Phospholipid metabolism</keyword>
<dbReference type="GO" id="GO:0016024">
    <property type="term" value="P:CDP-diacylglycerol biosynthetic process"/>
    <property type="evidence" value="ECO:0007669"/>
    <property type="project" value="UniProtKB-UniPathway"/>
</dbReference>
<dbReference type="GO" id="GO:0046488">
    <property type="term" value="P:phosphatidylinositol metabolic process"/>
    <property type="evidence" value="ECO:0007669"/>
    <property type="project" value="EnsemblFungi"/>
</dbReference>
<comment type="subcellular location">
    <subcellularLocation>
        <location evidence="2">Membrane</location>
        <topology evidence="2">Multi-pass membrane protein</topology>
    </subcellularLocation>
</comment>
<dbReference type="VEuPathDB" id="MicrosporidiaDB:EDEG_01913"/>
<feature type="transmembrane region" description="Helical" evidence="17">
    <location>
        <begin position="155"/>
        <end position="175"/>
    </location>
</feature>
<keyword evidence="11 17" id="KW-1133">Transmembrane helix</keyword>
<comment type="pathway">
    <text evidence="3 16">Phospholipid metabolism; CDP-diacylglycerol biosynthesis; CDP-diacylglycerol from sn-glycerol 3-phosphate: step 3/3.</text>
</comment>
<evidence type="ECO:0000256" key="15">
    <source>
        <dbReference type="ARBA" id="ARBA00023264"/>
    </source>
</evidence>
<evidence type="ECO:0000256" key="17">
    <source>
        <dbReference type="SAM" id="Phobius"/>
    </source>
</evidence>
<evidence type="ECO:0000256" key="9">
    <source>
        <dbReference type="ARBA" id="ARBA00022692"/>
    </source>
</evidence>
<evidence type="ECO:0000256" key="3">
    <source>
        <dbReference type="ARBA" id="ARBA00005119"/>
    </source>
</evidence>
<dbReference type="UniPathway" id="UPA00557">
    <property type="reaction ID" value="UER00614"/>
</dbReference>
<keyword evidence="8 16" id="KW-0808">Transferase</keyword>
<dbReference type="Proteomes" id="UP000003163">
    <property type="component" value="Unassembled WGS sequence"/>
</dbReference>
<comment type="pathway">
    <text evidence="4">Lipid metabolism.</text>
</comment>
<keyword evidence="19" id="KW-1185">Reference proteome</keyword>
<dbReference type="STRING" id="1003232.J9D8D8"/>
<dbReference type="GO" id="GO:0006658">
    <property type="term" value="P:phosphatidylserine metabolic process"/>
    <property type="evidence" value="ECO:0007669"/>
    <property type="project" value="EnsemblFungi"/>
</dbReference>
<proteinExistence type="inferred from homology"/>
<dbReference type="HOGENOM" id="CLU_023471_1_2_1"/>
<evidence type="ECO:0000256" key="5">
    <source>
        <dbReference type="ARBA" id="ARBA00010185"/>
    </source>
</evidence>
<feature type="transmembrane region" description="Helical" evidence="17">
    <location>
        <begin position="221"/>
        <end position="244"/>
    </location>
</feature>
<feature type="transmembrane region" description="Helical" evidence="17">
    <location>
        <begin position="181"/>
        <end position="200"/>
    </location>
</feature>
<sequence>MKTYETQSNRNNQKNKIEDRRLRRSLLQKVTSSNVALRTVFTLIMVVCVIVTLFIDKFYLFITIYVIKTMAYNEITNAIKFQKKRRLDVIQSWYFMIVIDYYLIGGNLMNIYADKIPVQLYNNHLFVSFNLYIAGIIIFILNLKGKAMRTQFGHFALSHITMIFMSLVSSFFIINLNNGKLWFLFPALLVASNDIFAYIFGKFFGKTPLIKLSPKKTWEGFAGGLFSTLVLGHVLCLLKTKYTFCPDKFDMNLLYTNHYKILRLSIKITTLAVHMTVFALFAGLIAPFGGFFASGFKRAFKIKDFGESIPGHGGIVDRLDCQFLMGIFVNVYYRTFVSGKIFTPEKVCNIAIKNLSINEVKELVYMLNNFITNNS</sequence>
<evidence type="ECO:0000256" key="4">
    <source>
        <dbReference type="ARBA" id="ARBA00005189"/>
    </source>
</evidence>
<evidence type="ECO:0000256" key="8">
    <source>
        <dbReference type="ARBA" id="ARBA00022679"/>
    </source>
</evidence>
<dbReference type="GO" id="GO:0005789">
    <property type="term" value="C:endoplasmic reticulum membrane"/>
    <property type="evidence" value="ECO:0007669"/>
    <property type="project" value="TreeGrafter"/>
</dbReference>
<evidence type="ECO:0000313" key="18">
    <source>
        <dbReference type="EMBL" id="EJW03784.1"/>
    </source>
</evidence>
<keyword evidence="13 17" id="KW-0472">Membrane</keyword>
<dbReference type="OrthoDB" id="10260889at2759"/>
<feature type="transmembrane region" description="Helical" evidence="17">
    <location>
        <begin position="93"/>
        <end position="113"/>
    </location>
</feature>
<keyword evidence="10 16" id="KW-0548">Nucleotidyltransferase</keyword>
<comment type="similarity">
    <text evidence="5 16">Belongs to the CDS family.</text>
</comment>
<comment type="caution">
    <text evidence="18">The sequence shown here is derived from an EMBL/GenBank/DDBJ whole genome shotgun (WGS) entry which is preliminary data.</text>
</comment>
<reference evidence="19" key="2">
    <citation type="submission" date="2015-07" db="EMBL/GenBank/DDBJ databases">
        <title>Contrasting host-pathogen interactions and genome evolution in two generalist and specialist microsporidian pathogens of mosquitoes.</title>
        <authorList>
            <consortium name="The Broad Institute Genomics Platform"/>
            <consortium name="The Broad Institute Genome Sequencing Center for Infectious Disease"/>
            <person name="Cuomo C.A."/>
            <person name="Sanscrainte N.D."/>
            <person name="Goldberg J.M."/>
            <person name="Heiman D."/>
            <person name="Young S."/>
            <person name="Zeng Q."/>
            <person name="Becnel J.J."/>
            <person name="Birren B.W."/>
        </authorList>
    </citation>
    <scope>NUCLEOTIDE SEQUENCE [LARGE SCALE GENOMIC DNA]</scope>
    <source>
        <strain evidence="19">USNM 41457</strain>
    </source>
</reference>
<dbReference type="Pfam" id="PF01148">
    <property type="entry name" value="CTP_transf_1"/>
    <property type="match status" value="1"/>
</dbReference>
<evidence type="ECO:0000256" key="1">
    <source>
        <dbReference type="ARBA" id="ARBA00001698"/>
    </source>
</evidence>
<dbReference type="OMA" id="FVIESTM"/>
<feature type="transmembrane region" description="Helical" evidence="17">
    <location>
        <begin position="35"/>
        <end position="55"/>
    </location>
</feature>
<dbReference type="EC" id="2.7.7.41" evidence="6 16"/>
<name>J9D8D8_EDHAE</name>
<comment type="catalytic activity">
    <reaction evidence="1 16">
        <text>a 1,2-diacyl-sn-glycero-3-phosphate + CTP + H(+) = a CDP-1,2-diacyl-sn-glycerol + diphosphate</text>
        <dbReference type="Rhea" id="RHEA:16229"/>
        <dbReference type="ChEBI" id="CHEBI:15378"/>
        <dbReference type="ChEBI" id="CHEBI:33019"/>
        <dbReference type="ChEBI" id="CHEBI:37563"/>
        <dbReference type="ChEBI" id="CHEBI:58332"/>
        <dbReference type="ChEBI" id="CHEBI:58608"/>
        <dbReference type="EC" id="2.7.7.41"/>
    </reaction>
</comment>
<reference evidence="18 19" key="1">
    <citation type="submission" date="2011-08" db="EMBL/GenBank/DDBJ databases">
        <authorList>
            <person name="Liu Z.J."/>
            <person name="Shi F.L."/>
            <person name="Lu J.Q."/>
            <person name="Li M."/>
            <person name="Wang Z.L."/>
        </authorList>
    </citation>
    <scope>NUCLEOTIDE SEQUENCE [LARGE SCALE GENOMIC DNA]</scope>
    <source>
        <strain evidence="18 19">USNM 41457</strain>
    </source>
</reference>
<dbReference type="FunCoup" id="J9D8D8">
    <property type="interactions" value="144"/>
</dbReference>
<evidence type="ECO:0000256" key="2">
    <source>
        <dbReference type="ARBA" id="ARBA00004141"/>
    </source>
</evidence>
<evidence type="ECO:0000256" key="12">
    <source>
        <dbReference type="ARBA" id="ARBA00023098"/>
    </source>
</evidence>
<dbReference type="PANTHER" id="PTHR13773">
    <property type="entry name" value="PHOSPHATIDATE CYTIDYLYLTRANSFERASE"/>
    <property type="match status" value="1"/>
</dbReference>
<dbReference type="PANTHER" id="PTHR13773:SF8">
    <property type="entry name" value="PHOSPHATIDATE CYTIDYLYLTRANSFERASE, PHOTORECEPTOR-SPECIFIC"/>
    <property type="match status" value="1"/>
</dbReference>
<keyword evidence="9 16" id="KW-0812">Transmembrane</keyword>
<evidence type="ECO:0000256" key="7">
    <source>
        <dbReference type="ARBA" id="ARBA00022516"/>
    </source>
</evidence>
<evidence type="ECO:0000256" key="14">
    <source>
        <dbReference type="ARBA" id="ARBA00023209"/>
    </source>
</evidence>
<evidence type="ECO:0000313" key="19">
    <source>
        <dbReference type="Proteomes" id="UP000003163"/>
    </source>
</evidence>
<keyword evidence="12" id="KW-0443">Lipid metabolism</keyword>
<dbReference type="InterPro" id="IPR016720">
    <property type="entry name" value="PC_Trfase_euk"/>
</dbReference>
<dbReference type="InterPro" id="IPR000374">
    <property type="entry name" value="PC_trans"/>
</dbReference>
<dbReference type="PROSITE" id="PS01315">
    <property type="entry name" value="CDS"/>
    <property type="match status" value="1"/>
</dbReference>
<dbReference type="GO" id="GO:0004605">
    <property type="term" value="F:phosphatidate cytidylyltransferase activity"/>
    <property type="evidence" value="ECO:0007669"/>
    <property type="project" value="UniProtKB-EC"/>
</dbReference>
<evidence type="ECO:0000256" key="10">
    <source>
        <dbReference type="ARBA" id="ARBA00022695"/>
    </source>
</evidence>
<evidence type="ECO:0000256" key="11">
    <source>
        <dbReference type="ARBA" id="ARBA00022989"/>
    </source>
</evidence>
<organism evidence="18 19">
    <name type="scientific">Edhazardia aedis (strain USNM 41457)</name>
    <name type="common">Microsporidian parasite</name>
    <dbReference type="NCBI Taxonomy" id="1003232"/>
    <lineage>
        <taxon>Eukaryota</taxon>
        <taxon>Fungi</taxon>
        <taxon>Fungi incertae sedis</taxon>
        <taxon>Microsporidia</taxon>
        <taxon>Edhazardia</taxon>
    </lineage>
</organism>
<accession>J9D8D8</accession>
<keyword evidence="7" id="KW-0444">Lipid biosynthesis</keyword>
<feature type="transmembrane region" description="Helical" evidence="17">
    <location>
        <begin position="125"/>
        <end position="143"/>
    </location>
</feature>
<dbReference type="EMBL" id="AFBI03000030">
    <property type="protein sequence ID" value="EJW03784.1"/>
    <property type="molecule type" value="Genomic_DNA"/>
</dbReference>
<dbReference type="GO" id="GO:0070319">
    <property type="term" value="C:Golgi to plasma membrane transport vesicle"/>
    <property type="evidence" value="ECO:0007669"/>
    <property type="project" value="EnsemblFungi"/>
</dbReference>
<evidence type="ECO:0000256" key="16">
    <source>
        <dbReference type="RuleBase" id="RU003938"/>
    </source>
</evidence>
<evidence type="ECO:0000256" key="6">
    <source>
        <dbReference type="ARBA" id="ARBA00012487"/>
    </source>
</evidence>